<evidence type="ECO:0000313" key="3">
    <source>
        <dbReference type="Proteomes" id="UP000605846"/>
    </source>
</evidence>
<accession>A0A8H7BXF0</accession>
<feature type="compositionally biased region" description="Polar residues" evidence="1">
    <location>
        <begin position="1"/>
        <end position="11"/>
    </location>
</feature>
<dbReference type="AlphaFoldDB" id="A0A8H7BXF0"/>
<name>A0A8H7BXF0_9FUNG</name>
<dbReference type="Proteomes" id="UP000605846">
    <property type="component" value="Unassembled WGS sequence"/>
</dbReference>
<evidence type="ECO:0000313" key="2">
    <source>
        <dbReference type="EMBL" id="KAF7729454.1"/>
    </source>
</evidence>
<protein>
    <submittedName>
        <fullName evidence="2">Uncharacterized protein</fullName>
    </submittedName>
</protein>
<reference evidence="2" key="1">
    <citation type="submission" date="2020-01" db="EMBL/GenBank/DDBJ databases">
        <title>Genome Sequencing of Three Apophysomyces-Like Fungal Strains Confirms a Novel Fungal Genus in the Mucoromycota with divergent Burkholderia-like Endosymbiotic Bacteria.</title>
        <authorList>
            <person name="Stajich J.E."/>
            <person name="Macias A.M."/>
            <person name="Carter-House D."/>
            <person name="Lovett B."/>
            <person name="Kasson L.R."/>
            <person name="Berry K."/>
            <person name="Grigoriev I."/>
            <person name="Chang Y."/>
            <person name="Spatafora J."/>
            <person name="Kasson M.T."/>
        </authorList>
    </citation>
    <scope>NUCLEOTIDE SEQUENCE</scope>
    <source>
        <strain evidence="2">NRRL A-21654</strain>
    </source>
</reference>
<feature type="region of interest" description="Disordered" evidence="1">
    <location>
        <begin position="1"/>
        <end position="20"/>
    </location>
</feature>
<sequence length="286" mass="31891">MTMTKKTTIAQNNNNNNNNMNMNMNMNMNTTRFRDGGHVKKAANTGDGKMMATGIETTARLWRKGHAGDRIVVPRMCLDFGDMAIHLSSEAVASLTSGFHHQLDRSTVICANIDLRQTMPDFSRGAHRLFSTPNAGGTSIISEALSLEVLHRLFGVDLLKTERELRYAPLSGPITDYSCQTTRGKHVTLGVSVTRAMAFRRRFTKDDATKLLTKKLQGILRSSQTVRNETFDRQVLHVWTESGTDAAVVRRVCSKLSDEIKANTFIFVTSINSKTVFCSNNKKKTK</sequence>
<dbReference type="EMBL" id="JABAYA010000025">
    <property type="protein sequence ID" value="KAF7729454.1"/>
    <property type="molecule type" value="Genomic_DNA"/>
</dbReference>
<organism evidence="2 3">
    <name type="scientific">Apophysomyces ossiformis</name>
    <dbReference type="NCBI Taxonomy" id="679940"/>
    <lineage>
        <taxon>Eukaryota</taxon>
        <taxon>Fungi</taxon>
        <taxon>Fungi incertae sedis</taxon>
        <taxon>Mucoromycota</taxon>
        <taxon>Mucoromycotina</taxon>
        <taxon>Mucoromycetes</taxon>
        <taxon>Mucorales</taxon>
        <taxon>Mucorineae</taxon>
        <taxon>Mucoraceae</taxon>
        <taxon>Apophysomyces</taxon>
    </lineage>
</organism>
<comment type="caution">
    <text evidence="2">The sequence shown here is derived from an EMBL/GenBank/DDBJ whole genome shotgun (WGS) entry which is preliminary data.</text>
</comment>
<proteinExistence type="predicted"/>
<evidence type="ECO:0000256" key="1">
    <source>
        <dbReference type="SAM" id="MobiDB-lite"/>
    </source>
</evidence>
<dbReference type="OrthoDB" id="10260545at2759"/>
<gene>
    <name evidence="2" type="ORF">EC973_004434</name>
</gene>
<keyword evidence="3" id="KW-1185">Reference proteome</keyword>